<protein>
    <submittedName>
        <fullName evidence="2">Uncharacterized protein</fullName>
    </submittedName>
</protein>
<gene>
    <name evidence="2" type="ORF">AMON00008_LOCUS29497</name>
</gene>
<evidence type="ECO:0000313" key="2">
    <source>
        <dbReference type="EMBL" id="CAE4602026.1"/>
    </source>
</evidence>
<name>A0A7S4R316_9DINO</name>
<accession>A0A7S4R316</accession>
<feature type="compositionally biased region" description="Low complexity" evidence="1">
    <location>
        <begin position="134"/>
        <end position="147"/>
    </location>
</feature>
<dbReference type="EMBL" id="HBNR01042425">
    <property type="protein sequence ID" value="CAE4602026.1"/>
    <property type="molecule type" value="Transcribed_RNA"/>
</dbReference>
<proteinExistence type="predicted"/>
<dbReference type="AlphaFoldDB" id="A0A7S4R316"/>
<feature type="region of interest" description="Disordered" evidence="1">
    <location>
        <begin position="133"/>
        <end position="171"/>
    </location>
</feature>
<sequence length="188" mass="20486">MRPLPSAIVRLPTADDADGQGLGGWDRMGYKVVAKVGRRYLSVWAGDDAEYVLGLPRRERARPCHGGGLYVCRSPDAATRHRIPARRGGLFTAPRVLLRCLCEGPFVEYHGGKIACSGLTPLQELQLPVGYLHSAPSPSPSGRAAQPLPARPLSPAELIRGRPSRAMRQQTEALEAEVAELEQRLGYR</sequence>
<organism evidence="2">
    <name type="scientific">Alexandrium monilatum</name>
    <dbReference type="NCBI Taxonomy" id="311494"/>
    <lineage>
        <taxon>Eukaryota</taxon>
        <taxon>Sar</taxon>
        <taxon>Alveolata</taxon>
        <taxon>Dinophyceae</taxon>
        <taxon>Gonyaulacales</taxon>
        <taxon>Pyrocystaceae</taxon>
        <taxon>Alexandrium</taxon>
    </lineage>
</organism>
<evidence type="ECO:0000256" key="1">
    <source>
        <dbReference type="SAM" id="MobiDB-lite"/>
    </source>
</evidence>
<reference evidence="2" key="1">
    <citation type="submission" date="2021-01" db="EMBL/GenBank/DDBJ databases">
        <authorList>
            <person name="Corre E."/>
            <person name="Pelletier E."/>
            <person name="Niang G."/>
            <person name="Scheremetjew M."/>
            <person name="Finn R."/>
            <person name="Kale V."/>
            <person name="Holt S."/>
            <person name="Cochrane G."/>
            <person name="Meng A."/>
            <person name="Brown T."/>
            <person name="Cohen L."/>
        </authorList>
    </citation>
    <scope>NUCLEOTIDE SEQUENCE</scope>
    <source>
        <strain evidence="2">CCMP3105</strain>
    </source>
</reference>